<feature type="transmembrane region" description="Helical" evidence="11">
    <location>
        <begin position="331"/>
        <end position="347"/>
    </location>
</feature>
<keyword evidence="4" id="KW-0328">Glycosyltransferase</keyword>
<evidence type="ECO:0000256" key="5">
    <source>
        <dbReference type="ARBA" id="ARBA00022679"/>
    </source>
</evidence>
<keyword evidence="6 11" id="KW-0812">Transmembrane</keyword>
<evidence type="ECO:0000313" key="15">
    <source>
        <dbReference type="Proteomes" id="UP000482209"/>
    </source>
</evidence>
<feature type="transmembrane region" description="Helical" evidence="11">
    <location>
        <begin position="97"/>
        <end position="118"/>
    </location>
</feature>
<dbReference type="AlphaFoldDB" id="A0A6L5XWY6"/>
<reference evidence="14 15" key="1">
    <citation type="submission" date="2019-08" db="EMBL/GenBank/DDBJ databases">
        <title>In-depth cultivation of the pig gut microbiome towards novel bacterial diversity and tailored functional studies.</title>
        <authorList>
            <person name="Wylensek D."/>
            <person name="Hitch T.C.A."/>
            <person name="Clavel T."/>
        </authorList>
    </citation>
    <scope>NUCLEOTIDE SEQUENCE [LARGE SCALE GENOMIC DNA]</scope>
    <source>
        <strain evidence="14 15">WCA-693-APC-MOT-I</strain>
    </source>
</reference>
<feature type="transmembrane region" description="Helical" evidence="11">
    <location>
        <begin position="247"/>
        <end position="268"/>
    </location>
</feature>
<feature type="transmembrane region" description="Helical" evidence="11">
    <location>
        <begin position="908"/>
        <end position="925"/>
    </location>
</feature>
<feature type="transmembrane region" description="Helical" evidence="11">
    <location>
        <begin position="964"/>
        <end position="986"/>
    </location>
</feature>
<proteinExistence type="inferred from homology"/>
<evidence type="ECO:0000256" key="1">
    <source>
        <dbReference type="ARBA" id="ARBA00004127"/>
    </source>
</evidence>
<evidence type="ECO:0000259" key="13">
    <source>
        <dbReference type="Pfam" id="PF16192"/>
    </source>
</evidence>
<evidence type="ECO:0000256" key="6">
    <source>
        <dbReference type="ARBA" id="ARBA00022692"/>
    </source>
</evidence>
<dbReference type="RefSeq" id="WP_154518331.1">
    <property type="nucleotide sequence ID" value="NZ_VUMT01000006.1"/>
</dbReference>
<protein>
    <recommendedName>
        <fullName evidence="9">Polyprenol-phosphate-mannose--protein mannosyltransferase</fullName>
    </recommendedName>
    <alternativeName>
        <fullName evidence="10">Protein O-mannosyltransferase</fullName>
    </alternativeName>
</protein>
<feature type="transmembrane region" description="Helical" evidence="11">
    <location>
        <begin position="793"/>
        <end position="814"/>
    </location>
</feature>
<dbReference type="GO" id="GO:0016020">
    <property type="term" value="C:membrane"/>
    <property type="evidence" value="ECO:0007669"/>
    <property type="project" value="InterPro"/>
</dbReference>
<feature type="transmembrane region" description="Helical" evidence="11">
    <location>
        <begin position="307"/>
        <end position="325"/>
    </location>
</feature>
<feature type="transmembrane region" description="Helical" evidence="11">
    <location>
        <begin position="218"/>
        <end position="240"/>
    </location>
</feature>
<feature type="transmembrane region" description="Helical" evidence="11">
    <location>
        <begin position="741"/>
        <end position="757"/>
    </location>
</feature>
<organism evidence="14 15">
    <name type="scientific">Velocimicrobium porci</name>
    <dbReference type="NCBI Taxonomy" id="2606634"/>
    <lineage>
        <taxon>Bacteria</taxon>
        <taxon>Bacillati</taxon>
        <taxon>Bacillota</taxon>
        <taxon>Clostridia</taxon>
        <taxon>Lachnospirales</taxon>
        <taxon>Lachnospiraceae</taxon>
        <taxon>Velocimicrobium</taxon>
    </lineage>
</organism>
<feature type="transmembrane region" description="Helical" evidence="11">
    <location>
        <begin position="280"/>
        <end position="300"/>
    </location>
</feature>
<feature type="transmembrane region" description="Helical" evidence="11">
    <location>
        <begin position="12"/>
        <end position="30"/>
    </location>
</feature>
<sequence length="1004" mass="116892">MVSSYKKERIEYLLKCFAVFLLAFIVRITLAAVTKGYESDINCFTSWANRVYEVGFGAFYSNDVFSDYPPGYIYILYVIGAVKELFAIDFSSMIGQILIKLPAILCDLATGVLVFQIAREEQTKFGSMILSSFYLFNPAIIINSSVWGQVDSVFTFCIVLVCYFIIKQKLWVSYFIFAFAILIKPQSLIFTPVVLYGVYKEVFSTGTFDLKKFSKQAIGALGAVLFMIILTIPFGLNTVINQYIETLASYPYATVNGYNFWAMLGLNWAPQTDYLFVLPYYKLGTLSIIMTVGIVAYFAWKGKHDKALPFFLAACIVSGMFCFSVRMHERYWYPVLICLLLFYIYKHEIRWLQLYGVASILHFLNVYFVLWQYGAEQITNSGKIRMLSFLTVLTYFIMLFFGYRNYVKGKIKQRIEADRRVMISTTEEKVPWKKKEFVFLAFIIIIYSFVAFYRLGDKKAPEHFYTTNVENAVVLVDLGKETKIKSIFYYLGNYENREVSFEASDSMDGQFEPIADVIMESVFCWDEKEVHQTGRFVKIISNDTKNSIGELVFYSEDGTKILPKMIYGNGEALFDEQELCPKRRTNLNGTYFDEVYHARTAYEYIHGLYSYENTHPPLGKILISFGIRFFGMNPFGFRVVGTIFGILMLPLIYLFGRSLTKSRFTGAVVCLLFSFDFMHFAQTRIATIDVFVTFFIIAMYYFMYEYCKRSYYDSSLRQLLILLGLCGISMGLGIACKWTGVYAGAGLGVLFFCNLYKRYREYTFVKKGLESDEMNQTAKQFVLERFPLYTKKIILSCVGFFIFIPIVIYTLSYLPFEDESGRDLIGKMLANQQSMFQYHSGIDATHPFSSWWYQWPVMHRPIWYYSGTVSDTVKEGISAFGNPFIWWVGIPVFFYMVYRIIKKRDKKATFLVLAYLAQYLPWFFVTRITFIYHYFPSIPFVILMTGYTIWILLEEKQISRKEVFAYLTCVFLLFVLFYPILSGYPISVSYVKRFLEWFPSWIFI</sequence>
<feature type="transmembrane region" description="Helical" evidence="11">
    <location>
        <begin position="686"/>
        <end position="704"/>
    </location>
</feature>
<keyword evidence="8 11" id="KW-0472">Membrane</keyword>
<evidence type="ECO:0000256" key="3">
    <source>
        <dbReference type="ARBA" id="ARBA00007222"/>
    </source>
</evidence>
<feature type="transmembrane region" description="Helical" evidence="11">
    <location>
        <begin position="635"/>
        <end position="655"/>
    </location>
</feature>
<dbReference type="EMBL" id="VUMT01000006">
    <property type="protein sequence ID" value="MSS63285.1"/>
    <property type="molecule type" value="Genomic_DNA"/>
</dbReference>
<keyword evidence="5 14" id="KW-0808">Transferase</keyword>
<accession>A0A6L5XWY6</accession>
<evidence type="ECO:0000256" key="4">
    <source>
        <dbReference type="ARBA" id="ARBA00022676"/>
    </source>
</evidence>
<evidence type="ECO:0000256" key="10">
    <source>
        <dbReference type="ARBA" id="ARBA00093644"/>
    </source>
</evidence>
<dbReference type="InterPro" id="IPR027005">
    <property type="entry name" value="PMT-like"/>
</dbReference>
<evidence type="ECO:0000256" key="2">
    <source>
        <dbReference type="ARBA" id="ARBA00004922"/>
    </source>
</evidence>
<feature type="transmembrane region" description="Helical" evidence="11">
    <location>
        <begin position="437"/>
        <end position="455"/>
    </location>
</feature>
<evidence type="ECO:0000256" key="9">
    <source>
        <dbReference type="ARBA" id="ARBA00093617"/>
    </source>
</evidence>
<feature type="transmembrane region" description="Helical" evidence="11">
    <location>
        <begin position="386"/>
        <end position="403"/>
    </location>
</feature>
<keyword evidence="15" id="KW-1185">Reference proteome</keyword>
<dbReference type="PANTHER" id="PTHR10050">
    <property type="entry name" value="DOLICHYL-PHOSPHATE-MANNOSE--PROTEIN MANNOSYLTRANSFERASE"/>
    <property type="match status" value="1"/>
</dbReference>
<feature type="transmembrane region" description="Helical" evidence="11">
    <location>
        <begin position="662"/>
        <end position="680"/>
    </location>
</feature>
<evidence type="ECO:0000259" key="12">
    <source>
        <dbReference type="Pfam" id="PF02366"/>
    </source>
</evidence>
<gene>
    <name evidence="14" type="ORF">FYJ58_05265</name>
</gene>
<comment type="similarity">
    <text evidence="3">Belongs to the glycosyltransferase 39 family.</text>
</comment>
<evidence type="ECO:0000313" key="14">
    <source>
        <dbReference type="EMBL" id="MSS63285.1"/>
    </source>
</evidence>
<dbReference type="GO" id="GO:0012505">
    <property type="term" value="C:endomembrane system"/>
    <property type="evidence" value="ECO:0007669"/>
    <property type="project" value="UniProtKB-SubCell"/>
</dbReference>
<comment type="pathway">
    <text evidence="2">Protein modification; protein glycosylation.</text>
</comment>
<feature type="transmembrane region" description="Helical" evidence="11">
    <location>
        <begin position="716"/>
        <end position="735"/>
    </location>
</feature>
<feature type="transmembrane region" description="Helical" evidence="11">
    <location>
        <begin position="884"/>
        <end position="901"/>
    </location>
</feature>
<evidence type="ECO:0000256" key="7">
    <source>
        <dbReference type="ARBA" id="ARBA00022989"/>
    </source>
</evidence>
<dbReference type="Pfam" id="PF16192">
    <property type="entry name" value="PMT_4TMC"/>
    <property type="match status" value="1"/>
</dbReference>
<comment type="subcellular location">
    <subcellularLocation>
        <location evidence="1">Endomembrane system</location>
        <topology evidence="1">Multi-pass membrane protein</topology>
    </subcellularLocation>
</comment>
<feature type="transmembrane region" description="Helical" evidence="11">
    <location>
        <begin position="71"/>
        <end position="90"/>
    </location>
</feature>
<dbReference type="UniPathway" id="UPA00378"/>
<dbReference type="Proteomes" id="UP000482209">
    <property type="component" value="Unassembled WGS sequence"/>
</dbReference>
<dbReference type="InterPro" id="IPR032421">
    <property type="entry name" value="PMT_4TMC"/>
</dbReference>
<evidence type="ECO:0000256" key="11">
    <source>
        <dbReference type="SAM" id="Phobius"/>
    </source>
</evidence>
<keyword evidence="7 11" id="KW-1133">Transmembrane helix</keyword>
<dbReference type="Pfam" id="PF02366">
    <property type="entry name" value="PMT"/>
    <property type="match status" value="1"/>
</dbReference>
<feature type="domain" description="Protein O-mannosyl-transferase C-terminal four TM" evidence="13">
    <location>
        <begin position="826"/>
        <end position="1001"/>
    </location>
</feature>
<dbReference type="InterPro" id="IPR003342">
    <property type="entry name" value="ArnT-like_N"/>
</dbReference>
<feature type="transmembrane region" description="Helical" evidence="11">
    <location>
        <begin position="138"/>
        <end position="166"/>
    </location>
</feature>
<dbReference type="GO" id="GO:0000030">
    <property type="term" value="F:mannosyltransferase activity"/>
    <property type="evidence" value="ECO:0007669"/>
    <property type="project" value="InterPro"/>
</dbReference>
<evidence type="ECO:0000256" key="8">
    <source>
        <dbReference type="ARBA" id="ARBA00023136"/>
    </source>
</evidence>
<feature type="transmembrane region" description="Helical" evidence="11">
    <location>
        <begin position="354"/>
        <end position="374"/>
    </location>
</feature>
<name>A0A6L5XWY6_9FIRM</name>
<feature type="domain" description="ArnT-like N-terminal" evidence="12">
    <location>
        <begin position="630"/>
        <end position="811"/>
    </location>
</feature>
<feature type="transmembrane region" description="Helical" evidence="11">
    <location>
        <begin position="173"/>
        <end position="198"/>
    </location>
</feature>
<dbReference type="GO" id="GO:0006493">
    <property type="term" value="P:protein O-linked glycosylation"/>
    <property type="evidence" value="ECO:0007669"/>
    <property type="project" value="InterPro"/>
</dbReference>
<feature type="transmembrane region" description="Helical" evidence="11">
    <location>
        <begin position="931"/>
        <end position="952"/>
    </location>
</feature>
<comment type="caution">
    <text evidence="14">The sequence shown here is derived from an EMBL/GenBank/DDBJ whole genome shotgun (WGS) entry which is preliminary data.</text>
</comment>